<dbReference type="CDD" id="cd00112">
    <property type="entry name" value="LDLa"/>
    <property type="match status" value="1"/>
</dbReference>
<evidence type="ECO:0000313" key="3">
    <source>
        <dbReference type="EMBL" id="VDP75955.1"/>
    </source>
</evidence>
<organism evidence="5">
    <name type="scientific">Echinostoma caproni</name>
    <dbReference type="NCBI Taxonomy" id="27848"/>
    <lineage>
        <taxon>Eukaryota</taxon>
        <taxon>Metazoa</taxon>
        <taxon>Spiralia</taxon>
        <taxon>Lophotrochozoa</taxon>
        <taxon>Platyhelminthes</taxon>
        <taxon>Trematoda</taxon>
        <taxon>Digenea</taxon>
        <taxon>Plagiorchiida</taxon>
        <taxon>Echinostomata</taxon>
        <taxon>Echinostomatoidea</taxon>
        <taxon>Echinostomatidae</taxon>
        <taxon>Echinostoma</taxon>
    </lineage>
</organism>
<feature type="region of interest" description="Disordered" evidence="2">
    <location>
        <begin position="496"/>
        <end position="524"/>
    </location>
</feature>
<name>A0A183AF48_9TREM</name>
<accession>A0A183AF48</accession>
<feature type="compositionally biased region" description="Low complexity" evidence="2">
    <location>
        <begin position="496"/>
        <end position="511"/>
    </location>
</feature>
<gene>
    <name evidence="3" type="ORF">ECPE_LOCUS5583</name>
</gene>
<sequence>MLDCDSIDPGSLILFTPPRLLFTCSTSAPVTSAPSNHRPGFRLILTAIHDTTSGTCPQSQFYCGPRPSYSDSKSHSPLPQHPPQSQHSSSSVSFTHLGLAYSSGSSVPSAAAPASSSSASSSVSSSSLSVGSPSLSAASVSTSSASLSRSDPAGSSARELSRAVLGYCIPDRTVCDGIANCADSRDESVARCGEPSSGEHPWRGGPDRKSSGLLHGFLSLGIPASIAIAVSTIVTFTVCIGAVICCCNRCCGTRRSYPSRYPRIVAGSARMHALDASLPASAGYPVPHAHPHHTSGSSSAVIMRGGGGPGSATRAQFTSWLNRGRPIHGTEWHSQVTPFSQQQHQQPPGYMPFCSYSGSQQSSVAHMFSVTAGSHGPGTDQKLAYQHTQPDFVMRSSMMKPSRDEMFPVAHSADPSVTSNCMPLPSSIGAPSSDSYSSIHANSSIQASYPVYPRPPGPPPALIHGVMGSPVTYRRDTSGTDPCSYTPPPPYGACTVPPASSVTASSSRTGTTSGGGGPGVHASSHAAWLSRGPVAPESGLMTAGGSIDGVVSASATDLCHIGSNGILFGHQLSGGGNSVLHTNTPVETISTGGGMMTGAPPRGCTSGDLVSNGGILYLGELAQPLSGEDSSMRFRGYSCGPGSTTTGSASSRSGMPTNSSQRSGEAPNASSQTLPVSEQMVSFPVQL</sequence>
<evidence type="ECO:0000256" key="1">
    <source>
        <dbReference type="ARBA" id="ARBA00023157"/>
    </source>
</evidence>
<dbReference type="Gene3D" id="4.10.400.10">
    <property type="entry name" value="Low-density Lipoprotein Receptor"/>
    <property type="match status" value="1"/>
</dbReference>
<keyword evidence="1" id="KW-1015">Disulfide bond</keyword>
<reference evidence="3 4" key="2">
    <citation type="submission" date="2018-11" db="EMBL/GenBank/DDBJ databases">
        <authorList>
            <consortium name="Pathogen Informatics"/>
        </authorList>
    </citation>
    <scope>NUCLEOTIDE SEQUENCE [LARGE SCALE GENOMIC DNA]</scope>
    <source>
        <strain evidence="3 4">Egypt</strain>
    </source>
</reference>
<dbReference type="InterPro" id="IPR036055">
    <property type="entry name" value="LDL_receptor-like_sf"/>
</dbReference>
<feature type="region of interest" description="Disordered" evidence="2">
    <location>
        <begin position="632"/>
        <end position="687"/>
    </location>
</feature>
<feature type="compositionally biased region" description="Low complexity" evidence="2">
    <location>
        <begin position="636"/>
        <end position="654"/>
    </location>
</feature>
<dbReference type="WBParaSite" id="ECPE_0000559601-mRNA-1">
    <property type="protein sequence ID" value="ECPE_0000559601-mRNA-1"/>
    <property type="gene ID" value="ECPE_0000559601"/>
</dbReference>
<dbReference type="AlphaFoldDB" id="A0A183AF48"/>
<dbReference type="InterPro" id="IPR002172">
    <property type="entry name" value="LDrepeatLR_classA_rpt"/>
</dbReference>
<feature type="compositionally biased region" description="Low complexity" evidence="2">
    <location>
        <begin position="75"/>
        <end position="90"/>
    </location>
</feature>
<feature type="region of interest" description="Disordered" evidence="2">
    <location>
        <begin position="285"/>
        <end position="314"/>
    </location>
</feature>
<evidence type="ECO:0000313" key="4">
    <source>
        <dbReference type="Proteomes" id="UP000272942"/>
    </source>
</evidence>
<evidence type="ECO:0000313" key="5">
    <source>
        <dbReference type="WBParaSite" id="ECPE_0000559601-mRNA-1"/>
    </source>
</evidence>
<evidence type="ECO:0000256" key="2">
    <source>
        <dbReference type="SAM" id="MobiDB-lite"/>
    </source>
</evidence>
<reference evidence="5" key="1">
    <citation type="submission" date="2016-06" db="UniProtKB">
        <authorList>
            <consortium name="WormBaseParasite"/>
        </authorList>
    </citation>
    <scope>IDENTIFICATION</scope>
</reference>
<dbReference type="OrthoDB" id="2019384at2759"/>
<keyword evidence="4" id="KW-1185">Reference proteome</keyword>
<feature type="compositionally biased region" description="Polar residues" evidence="2">
    <location>
        <begin position="655"/>
        <end position="680"/>
    </location>
</feature>
<dbReference type="Proteomes" id="UP000272942">
    <property type="component" value="Unassembled WGS sequence"/>
</dbReference>
<dbReference type="EMBL" id="UZAN01042452">
    <property type="protein sequence ID" value="VDP75955.1"/>
    <property type="molecule type" value="Genomic_DNA"/>
</dbReference>
<proteinExistence type="predicted"/>
<protein>
    <submittedName>
        <fullName evidence="5">Vesicular, overexpressed in cancer, prosurvival protein 1</fullName>
    </submittedName>
</protein>
<feature type="region of interest" description="Disordered" evidence="2">
    <location>
        <begin position="65"/>
        <end position="90"/>
    </location>
</feature>